<gene>
    <name evidence="1" type="ORF">K2173_020440</name>
</gene>
<name>A0AAV8TIA9_9ROSI</name>
<dbReference type="Proteomes" id="UP001159364">
    <property type="component" value="Linkage Group LG05"/>
</dbReference>
<sequence>MALQVQNRDSSYLRVNNRQNQRAFLLFHTNKKRFGDDINLGIRPGPKAKSACSMSLHYTVMRKYRVWIYVVIVNLAINSIRLCKNVCIETAKPFS</sequence>
<comment type="caution">
    <text evidence="1">The sequence shown here is derived from an EMBL/GenBank/DDBJ whole genome shotgun (WGS) entry which is preliminary data.</text>
</comment>
<proteinExistence type="predicted"/>
<accession>A0AAV8TIA9</accession>
<reference evidence="1 2" key="1">
    <citation type="submission" date="2021-09" db="EMBL/GenBank/DDBJ databases">
        <title>Genomic insights and catalytic innovation underlie evolution of tropane alkaloids biosynthesis.</title>
        <authorList>
            <person name="Wang Y.-J."/>
            <person name="Tian T."/>
            <person name="Huang J.-P."/>
            <person name="Huang S.-X."/>
        </authorList>
    </citation>
    <scope>NUCLEOTIDE SEQUENCE [LARGE SCALE GENOMIC DNA]</scope>
    <source>
        <strain evidence="1">KIB-2018</strain>
        <tissue evidence="1">Leaf</tissue>
    </source>
</reference>
<keyword evidence="2" id="KW-1185">Reference proteome</keyword>
<dbReference type="AlphaFoldDB" id="A0AAV8TIA9"/>
<organism evidence="1 2">
    <name type="scientific">Erythroxylum novogranatense</name>
    <dbReference type="NCBI Taxonomy" id="1862640"/>
    <lineage>
        <taxon>Eukaryota</taxon>
        <taxon>Viridiplantae</taxon>
        <taxon>Streptophyta</taxon>
        <taxon>Embryophyta</taxon>
        <taxon>Tracheophyta</taxon>
        <taxon>Spermatophyta</taxon>
        <taxon>Magnoliopsida</taxon>
        <taxon>eudicotyledons</taxon>
        <taxon>Gunneridae</taxon>
        <taxon>Pentapetalae</taxon>
        <taxon>rosids</taxon>
        <taxon>fabids</taxon>
        <taxon>Malpighiales</taxon>
        <taxon>Erythroxylaceae</taxon>
        <taxon>Erythroxylum</taxon>
    </lineage>
</organism>
<dbReference type="EMBL" id="JAIWQS010000005">
    <property type="protein sequence ID" value="KAJ8765924.1"/>
    <property type="molecule type" value="Genomic_DNA"/>
</dbReference>
<evidence type="ECO:0000313" key="1">
    <source>
        <dbReference type="EMBL" id="KAJ8765924.1"/>
    </source>
</evidence>
<evidence type="ECO:0000313" key="2">
    <source>
        <dbReference type="Proteomes" id="UP001159364"/>
    </source>
</evidence>
<protein>
    <submittedName>
        <fullName evidence="1">Uncharacterized protein</fullName>
    </submittedName>
</protein>